<dbReference type="InterPro" id="IPR036185">
    <property type="entry name" value="DNA_heli_DnaB-like_N_sf"/>
</dbReference>
<dbReference type="GO" id="GO:0005829">
    <property type="term" value="C:cytosol"/>
    <property type="evidence" value="ECO:0007669"/>
    <property type="project" value="TreeGrafter"/>
</dbReference>
<dbReference type="SUPFAM" id="SSF48024">
    <property type="entry name" value="N-terminal domain of DnaB helicase"/>
    <property type="match status" value="1"/>
</dbReference>
<dbReference type="InterPro" id="IPR027417">
    <property type="entry name" value="P-loop_NTPase"/>
</dbReference>
<dbReference type="InterPro" id="IPR007693">
    <property type="entry name" value="DNA_helicase_DnaB-like_N"/>
</dbReference>
<sequence length="157" mass="17134">MEGLMSDDVQSEVQALYDDRAETALLGAWLSDDKKSSDYLQHKKPVDDFYRTEHSDIVRAIEAIVSSGKQADPVTVAARLKVTAVRLGVYILALSQVSHEAVKQGSVLKMQDLKDSSGLEQAADDVILLSELEESSEERGVLGCVVDKHRSGKRGSC</sequence>
<dbReference type="PANTHER" id="PTHR30153">
    <property type="entry name" value="REPLICATIVE DNA HELICASE DNAB"/>
    <property type="match status" value="1"/>
</dbReference>
<gene>
    <name evidence="4" type="ORF">SMC1_02580</name>
</gene>
<reference evidence="4 5" key="1">
    <citation type="submission" date="2018-09" db="EMBL/GenBank/DDBJ databases">
        <title>Discovery and Ecogenomic Context for Candidatus Cryosericales, a Global Caldiserica Order Active in Thawing Permafrost.</title>
        <authorList>
            <person name="Martinez M.A."/>
            <person name="Woodcroft B.J."/>
            <person name="Ignacio Espinoza J.C."/>
            <person name="Zayed A."/>
            <person name="Singleton C.M."/>
            <person name="Boyd J."/>
            <person name="Li Y.-F."/>
            <person name="Purvine S."/>
            <person name="Maughan H."/>
            <person name="Hodgkins S.B."/>
            <person name="Anderson D."/>
            <person name="Sederholm M."/>
            <person name="Temperton B."/>
            <person name="Saleska S.R."/>
            <person name="Tyson G.W."/>
            <person name="Rich V.I."/>
        </authorList>
    </citation>
    <scope>NUCLEOTIDE SEQUENCE [LARGE SCALE GENOMIC DNA]</scope>
    <source>
        <strain evidence="4 5">SMC1</strain>
    </source>
</reference>
<dbReference type="EMBL" id="QXIY01000009">
    <property type="protein sequence ID" value="RIE17224.1"/>
    <property type="molecule type" value="Genomic_DNA"/>
</dbReference>
<evidence type="ECO:0000313" key="5">
    <source>
        <dbReference type="Proteomes" id="UP000266113"/>
    </source>
</evidence>
<dbReference type="Gene3D" id="3.40.50.300">
    <property type="entry name" value="P-loop containing nucleotide triphosphate hydrolases"/>
    <property type="match status" value="1"/>
</dbReference>
<dbReference type="GO" id="GO:0016787">
    <property type="term" value="F:hydrolase activity"/>
    <property type="evidence" value="ECO:0007669"/>
    <property type="project" value="UniProtKB-KW"/>
</dbReference>
<dbReference type="GO" id="GO:0003677">
    <property type="term" value="F:DNA binding"/>
    <property type="evidence" value="ECO:0007669"/>
    <property type="project" value="UniProtKB-KW"/>
</dbReference>
<dbReference type="Proteomes" id="UP000266113">
    <property type="component" value="Unassembled WGS sequence"/>
</dbReference>
<proteinExistence type="predicted"/>
<comment type="caution">
    <text evidence="4">The sequence shown here is derived from an EMBL/GenBank/DDBJ whole genome shotgun (WGS) entry which is preliminary data.</text>
</comment>
<name>A0A398E0X6_9BACT</name>
<accession>A0A398E0X6</accession>
<organism evidence="4 5">
    <name type="scientific">Candidatus Cryosericum septentrionale</name>
    <dbReference type="NCBI Taxonomy" id="2290913"/>
    <lineage>
        <taxon>Bacteria</taxon>
        <taxon>Pseudomonadati</taxon>
        <taxon>Caldisericota/Cryosericota group</taxon>
        <taxon>Candidatus Cryosericota</taxon>
        <taxon>Candidatus Cryosericia</taxon>
        <taxon>Candidatus Cryosericales</taxon>
        <taxon>Candidatus Cryosericaceae</taxon>
        <taxon>Candidatus Cryosericum</taxon>
    </lineage>
</organism>
<evidence type="ECO:0000256" key="2">
    <source>
        <dbReference type="ARBA" id="ARBA00023125"/>
    </source>
</evidence>
<protein>
    <recommendedName>
        <fullName evidence="3">DNA helicase DnaB-like N-terminal domain-containing protein</fullName>
    </recommendedName>
</protein>
<dbReference type="GO" id="GO:0043139">
    <property type="term" value="F:5'-3' DNA helicase activity"/>
    <property type="evidence" value="ECO:0007669"/>
    <property type="project" value="UniProtKB-EC"/>
</dbReference>
<evidence type="ECO:0000256" key="1">
    <source>
        <dbReference type="ARBA" id="ARBA00022705"/>
    </source>
</evidence>
<keyword evidence="5" id="KW-1185">Reference proteome</keyword>
<dbReference type="PANTHER" id="PTHR30153:SF2">
    <property type="entry name" value="REPLICATIVE DNA HELICASE"/>
    <property type="match status" value="1"/>
</dbReference>
<feature type="domain" description="DNA helicase DnaB-like N-terminal" evidence="3">
    <location>
        <begin position="17"/>
        <end position="83"/>
    </location>
</feature>
<dbReference type="AlphaFoldDB" id="A0A398E0X6"/>
<keyword evidence="1" id="KW-0235">DNA replication</keyword>
<keyword evidence="2" id="KW-0238">DNA-binding</keyword>
<dbReference type="GO" id="GO:0006260">
    <property type="term" value="P:DNA replication"/>
    <property type="evidence" value="ECO:0007669"/>
    <property type="project" value="UniProtKB-KW"/>
</dbReference>
<evidence type="ECO:0000313" key="4">
    <source>
        <dbReference type="EMBL" id="RIE17224.1"/>
    </source>
</evidence>
<evidence type="ECO:0000259" key="3">
    <source>
        <dbReference type="Pfam" id="PF00772"/>
    </source>
</evidence>
<dbReference type="Pfam" id="PF00772">
    <property type="entry name" value="DnaB"/>
    <property type="match status" value="1"/>
</dbReference>
<dbReference type="GO" id="GO:0005524">
    <property type="term" value="F:ATP binding"/>
    <property type="evidence" value="ECO:0007669"/>
    <property type="project" value="UniProtKB-KW"/>
</dbReference>